<feature type="compositionally biased region" description="Basic and acidic residues" evidence="6">
    <location>
        <begin position="2005"/>
        <end position="2029"/>
    </location>
</feature>
<feature type="compositionally biased region" description="Basic and acidic residues" evidence="6">
    <location>
        <begin position="2733"/>
        <end position="2748"/>
    </location>
</feature>
<comment type="subcellular location">
    <subcellularLocation>
        <location evidence="1">Endomembrane system</location>
    </subcellularLocation>
</comment>
<gene>
    <name evidence="7" type="ORF">fugu_016808</name>
</gene>
<dbReference type="Proteomes" id="UP000516260">
    <property type="component" value="Chromosome 18"/>
</dbReference>
<feature type="compositionally biased region" description="Polar residues" evidence="6">
    <location>
        <begin position="2686"/>
        <end position="2695"/>
    </location>
</feature>
<organism evidence="7 8">
    <name type="scientific">Takifugu bimaculatus</name>
    <dbReference type="NCBI Taxonomy" id="433685"/>
    <lineage>
        <taxon>Eukaryota</taxon>
        <taxon>Metazoa</taxon>
        <taxon>Chordata</taxon>
        <taxon>Craniata</taxon>
        <taxon>Vertebrata</taxon>
        <taxon>Euteleostomi</taxon>
        <taxon>Actinopterygii</taxon>
        <taxon>Neopterygii</taxon>
        <taxon>Teleostei</taxon>
        <taxon>Neoteleostei</taxon>
        <taxon>Acanthomorphata</taxon>
        <taxon>Eupercaria</taxon>
        <taxon>Tetraodontiformes</taxon>
        <taxon>Tetradontoidea</taxon>
        <taxon>Tetraodontidae</taxon>
        <taxon>Takifugu</taxon>
    </lineage>
</organism>
<feature type="compositionally biased region" description="Basic and acidic residues" evidence="6">
    <location>
        <begin position="3054"/>
        <end position="3074"/>
    </location>
</feature>
<feature type="region of interest" description="Disordered" evidence="6">
    <location>
        <begin position="1963"/>
        <end position="2037"/>
    </location>
</feature>
<name>A0A4Z2BU14_9TELE</name>
<dbReference type="EMBL" id="SWLE01000010">
    <property type="protein sequence ID" value="TNM95725.1"/>
    <property type="molecule type" value="Genomic_DNA"/>
</dbReference>
<keyword evidence="8" id="KW-1185">Reference proteome</keyword>
<feature type="region of interest" description="Disordered" evidence="6">
    <location>
        <begin position="858"/>
        <end position="880"/>
    </location>
</feature>
<comment type="caution">
    <text evidence="7">The sequence shown here is derived from an EMBL/GenBank/DDBJ whole genome shotgun (WGS) entry which is preliminary data.</text>
</comment>
<feature type="compositionally biased region" description="Polar residues" evidence="6">
    <location>
        <begin position="2448"/>
        <end position="2458"/>
    </location>
</feature>
<keyword evidence="4" id="KW-0472">Membrane</keyword>
<dbReference type="Gene3D" id="1.20.58.60">
    <property type="match status" value="2"/>
</dbReference>
<feature type="compositionally biased region" description="Polar residues" evidence="6">
    <location>
        <begin position="2778"/>
        <end position="2818"/>
    </location>
</feature>
<accession>A0A4Z2BU14</accession>
<evidence type="ECO:0000256" key="4">
    <source>
        <dbReference type="ARBA" id="ARBA00023136"/>
    </source>
</evidence>
<feature type="coiled-coil region" evidence="5">
    <location>
        <begin position="802"/>
        <end position="829"/>
    </location>
</feature>
<feature type="compositionally biased region" description="Basic and acidic residues" evidence="6">
    <location>
        <begin position="858"/>
        <end position="873"/>
    </location>
</feature>
<feature type="compositionally biased region" description="Basic and acidic residues" evidence="6">
    <location>
        <begin position="2623"/>
        <end position="2634"/>
    </location>
</feature>
<sequence>MSHLHHRLHHNPIPKIRHKAPPQAYTEAYTKAQALARNGFEEAKHCLQEHILETISVFEDKSVSAEQASLKEETLRTLDPELLEEFLRAAKGMEAFCSPSQLRDMEFYTQCVRTQWEACISADSSFVEAGRHLQALKELCDTLSPEDAHRLAQTQLRECQTRLADIQRQFSGDQDVPLSDSRYDNCKRTLQAQLAKNELSITEVPPESVSLNGLHTRLQEIQFLRQETESLWAEYTNQCSQLSGTCHMEQEKEGLQEEQIDSTQNHLVDFSDRLNRYLRQPKDIVGFTLVNSNILRDIKDLDDNIQSELGQLGRLDPDSSDLDPRDCFPLSSEVKAHRTSLDHLRQQVRKSEAAARALDRFLMSLRTLDEDVSGVHSAPSGDAQLLQDGRSKLAVMRQSVDSLKEKAPQLDLLLQGARLTVTRDGAPASCLDMVAVLLRRLDEADAGLASQQRTLQKENQSKSLGLRKRTLLAELRTLQDSIERQSLKEPTIPAVQHRLRALTELEGPLQTHQSELHDLRDLQEEQGGGENLYGELEAQWKETQKAFSDRKKQCNILLDLLKKFQSCRGHLSSTMQTAEQAVNEQASYMGKDYLQRSITKVSDIKEGLSGLGETIEEMRSVCRQLQSELKKSPDCSETSFEAEADALMDNWLDVTEKTDAYLDNLRVGLELWEKQLSLGGEVDSWAGAKLALFAESHPFHNQQNVSDMKEEICKNEENIEHFHKKSVEIQEMLQSREAPLELQVMEGQLRKRMQQVKELFNDCADVFEELIAVKTHLAEKIEECHSAVENIQSSLNEVDGSESNVEDQIQNLCDELEAQEEQAEAVLKEVGMVSSVASPQVMEALSVDCRRLREAISHTKRLDPSEERGEGQRPDPGSQRRWLMTSYVTVLVQMEGSPSRDGSRTCKLSVNECFENPESKTDVEVYLQRLAAFLKSKDADRRLDHLKDQLQRGGKQIPPEQQTEVTEWLSEQRGEVSTFRSHCHNRQQQMESLLSELSSLQKQHDSFRDWLQTKEKQSVELDKVRVLLKDLQEESGRAEDLGELLGSVRRQGVRAEGLLKDSDNLIQRYRNLSVRLEERAEAQNVLQGECDMFKSQAESTRTWITELLKPLSDPDHQPEEMIYKAQTVLSSKQEGDYKMDDLRRQGEHLCEQETLETVQKQKIQQSVGVVEEQWRNLLQTAEEVLNKAQTEADTQQQVDSFKSQIEDVQMWIRDQKKKLMSTSSHMPFDERIQIVKAVLSNRAKGESMVTGLKSRCDALQLQESVRAELQRLVGDAEQQWRTALQTAGQAELRTLSEDFDAQSQNTQSWIREKQQQLQTVGAQTPPEERSIAAQTILISKPDGDCQVNNLRRRSQTLFDHTDADEGRKLHAQKLVRDAEETWRTVLMAAKHVEAAASAEITQRTEQKQLEAVLSCKPDGDSRLLELRRHSKSLLEQPDLEEHVKQQVHHTVQDSEEQWRRVLQSAEDNMKKAEVQYSLSRELEAFRNQAKSTSCWVKELQQEAESKGSGTQGSKAQIEDRLSTAQAVLSRRSSGEAQVTDLRRRAESLCGNSSLDGDKKLESCQTQRVQAEGRLSEIKHQVSSVPRLFPWPGLGERRQALEQAQMLLDRTAAMAPVLSDVRKQVGYLTQTAELFEITQDQSCTDPSWADKEESIPALLRELTDVVAELDQGILAERQCTQLVEQHEAAQDWLRDQVKSLTAPPEDREGLHSAVNTLKALLLTVDREQREMTELDLARDSLMNLCSSGGRDALALAVGHLHHLCDASEQELRERLTACEAALAELDQLTRRSQGLKERAAAIQWELRSLDQALGSSEAQNNVDSLQQRWNSLQNCQKSLGDLGVKVQDLHQEVQDFLGSDELPTDISTLVDALCQQHDSLKSRLRENQDTCSADSARCLTEHLHALQEWSRSRPARSTSSLQMSLEAGEKVQASLQEGLSHQQFLKETLTSALLENLEKNASDALREAETHRTSLKESLKELEESSEDVAQDDAEQTSVVAPPRKKSNEKTEEEKKVPSTEESASFKDDVSANLQNKDTHRLAPVTEDTLMKVDLSPEALPSEDTLMMKVDLSPEALPSEDTWKMMSSEALPSEDTLKMKVDLSPEALPSEDTLMMKVDLSPEALPSEDTWKMMSSEALPSEDTLKMKVDLSSEALPSEDTLKMMSSEALPSEDTLMMKVDLSSEALPSEDTLKMMSSEALPSEDTLKMMSSEALPSEDTLMMKVDLSSEALPSEDTLKMMSSEALPSEDTLMMKVDLSPEALPSEDTLKMMSSEALPSEDKLMMKVDLSSEALPSEDTLKMMSSEALPSEDTLMMKVDLSPEALPSEDTLKMMSSEALPSEDTLMMKVDLSSEALPSEDTLKMMSSEALPSEDTLMMKVDLSSGLAEDQEKSTSSMFSVEPIKAAVGEDSESLKPLGSQDEQQAAVSLMEKTESVETKLIPTRRKSKNSGPNESLQKLQSEENSERDGLRCSSAVTEPTADNRPPPRKRSAVDLKLSSESASQEETESEREPGAQTSPLRALKTETVAEEAKETPATIQDVSDASTEVVKTADPEIPKRKKSKSFEVSTVSESVAPLGGVTDSLCEAPAELENVHAQEESAGEQNKPLPPKRKSKSTDLPLKSVEHQTKEDPEVQRLTPSGTLVEETKLVPTRRRSKNGQVSIISETVPHLGPDNVEPQPSKKEVNSQNSSNTGLAVTAALVEENKAKLSPTQRKSKGPKHPPEPASKGNGKAIKEAGRQQSLEKTEGKLTPLRRRSKASLPVIESESKDAGKESKSRSISSATQGSTLTSETTVLAESKLLTTARKSQSPKISPNPSQKDDAKASEKQGKVGQMSETPSGEETQVAPMRKSKESVKSQKSTEQNETVEKGKLSPVKRKPKGLKPSKEFPTRDVAKPDAQYQSSSPKTAPDKAKSTFLEKGKLSPTKRKSKAGKASKELSSTELPKTKEAPDEVREPSNISESADEEMLKLSPAERESKELKVSSQSPDEWVQNPEESYIQALSSASDVHKTAAENTIEENSGISPDKDLTGGLKESSDLSEPEVTNTTEESDAEKKLSSPEDMTPDKYQPRGS</sequence>
<feature type="compositionally biased region" description="Basic residues" evidence="6">
    <location>
        <begin position="2875"/>
        <end position="2884"/>
    </location>
</feature>
<proteinExistence type="predicted"/>
<feature type="compositionally biased region" description="Basic and acidic residues" evidence="6">
    <location>
        <begin position="1963"/>
        <end position="1982"/>
    </location>
</feature>
<dbReference type="SUPFAM" id="SSF46966">
    <property type="entry name" value="Spectrin repeat"/>
    <property type="match status" value="3"/>
</dbReference>
<feature type="compositionally biased region" description="Basic and acidic residues" evidence="6">
    <location>
        <begin position="2909"/>
        <end position="2922"/>
    </location>
</feature>
<feature type="region of interest" description="Disordered" evidence="6">
    <location>
        <begin position="2408"/>
        <end position="2571"/>
    </location>
</feature>
<evidence type="ECO:0000256" key="2">
    <source>
        <dbReference type="ARBA" id="ARBA00022553"/>
    </source>
</evidence>
<reference evidence="7 8" key="1">
    <citation type="submission" date="2019-04" db="EMBL/GenBank/DDBJ databases">
        <title>The sequence and de novo assembly of Takifugu bimaculatus genome using PacBio and Hi-C technologies.</title>
        <authorList>
            <person name="Xu P."/>
            <person name="Liu B."/>
            <person name="Zhou Z."/>
        </authorList>
    </citation>
    <scope>NUCLEOTIDE SEQUENCE [LARGE SCALE GENOMIC DNA]</scope>
    <source>
        <strain evidence="7">TB-2018</strain>
        <tissue evidence="7">Muscle</tissue>
    </source>
</reference>
<evidence type="ECO:0000313" key="8">
    <source>
        <dbReference type="Proteomes" id="UP000516260"/>
    </source>
</evidence>
<keyword evidence="3" id="KW-0677">Repeat</keyword>
<feature type="coiled-coil region" evidence="5">
    <location>
        <begin position="983"/>
        <end position="1079"/>
    </location>
</feature>
<evidence type="ECO:0000256" key="3">
    <source>
        <dbReference type="ARBA" id="ARBA00022737"/>
    </source>
</evidence>
<keyword evidence="2" id="KW-0597">Phosphoprotein</keyword>
<feature type="compositionally biased region" description="Basic and acidic residues" evidence="6">
    <location>
        <begin position="2967"/>
        <end position="2982"/>
    </location>
</feature>
<feature type="compositionally biased region" description="Basic residues" evidence="6">
    <location>
        <begin position="2925"/>
        <end position="2934"/>
    </location>
</feature>
<dbReference type="PANTHER" id="PTHR14514">
    <property type="entry name" value="PKA ANCHORING PROTEIN"/>
    <property type="match status" value="1"/>
</dbReference>
<dbReference type="PANTHER" id="PTHR14514:SF4">
    <property type="entry name" value="NESPRIN-2"/>
    <property type="match status" value="1"/>
</dbReference>
<feature type="compositionally biased region" description="Acidic residues" evidence="6">
    <location>
        <begin position="1983"/>
        <end position="1994"/>
    </location>
</feature>
<feature type="region of interest" description="Disordered" evidence="6">
    <location>
        <begin position="1"/>
        <end position="21"/>
    </location>
</feature>
<evidence type="ECO:0008006" key="9">
    <source>
        <dbReference type="Google" id="ProtNLM"/>
    </source>
</evidence>
<feature type="compositionally biased region" description="Basic and acidic residues" evidence="6">
    <location>
        <begin position="2885"/>
        <end position="2896"/>
    </location>
</feature>
<evidence type="ECO:0000256" key="6">
    <source>
        <dbReference type="SAM" id="MobiDB-lite"/>
    </source>
</evidence>
<dbReference type="InterPro" id="IPR018159">
    <property type="entry name" value="Spectrin/alpha-actinin"/>
</dbReference>
<evidence type="ECO:0000256" key="1">
    <source>
        <dbReference type="ARBA" id="ARBA00004308"/>
    </source>
</evidence>
<feature type="region of interest" description="Disordered" evidence="6">
    <location>
        <begin position="2586"/>
        <end position="3074"/>
    </location>
</feature>
<feature type="compositionally biased region" description="Basic and acidic residues" evidence="6">
    <location>
        <begin position="2459"/>
        <end position="2469"/>
    </location>
</feature>
<feature type="coiled-coil region" evidence="5">
    <location>
        <begin position="1171"/>
        <end position="1198"/>
    </location>
</feature>
<feature type="compositionally biased region" description="Basic and acidic residues" evidence="6">
    <location>
        <begin position="2766"/>
        <end position="2777"/>
    </location>
</feature>
<feature type="region of interest" description="Disordered" evidence="6">
    <location>
        <begin position="2384"/>
        <end position="2403"/>
    </location>
</feature>
<dbReference type="SMART" id="SM00150">
    <property type="entry name" value="SPEC"/>
    <property type="match status" value="5"/>
</dbReference>
<evidence type="ECO:0000313" key="7">
    <source>
        <dbReference type="EMBL" id="TNM95725.1"/>
    </source>
</evidence>
<evidence type="ECO:0000256" key="5">
    <source>
        <dbReference type="SAM" id="Coils"/>
    </source>
</evidence>
<feature type="compositionally biased region" description="Basic and acidic residues" evidence="6">
    <location>
        <begin position="2819"/>
        <end position="2830"/>
    </location>
</feature>
<feature type="coiled-coil region" evidence="5">
    <location>
        <begin position="1455"/>
        <end position="1482"/>
    </location>
</feature>
<feature type="coiled-coil region" evidence="5">
    <location>
        <begin position="1767"/>
        <end position="1804"/>
    </location>
</feature>
<feature type="compositionally biased region" description="Basic residues" evidence="6">
    <location>
        <begin position="1"/>
        <end position="20"/>
    </location>
</feature>
<feature type="compositionally biased region" description="Basic and acidic residues" evidence="6">
    <location>
        <begin position="2945"/>
        <end position="2956"/>
    </location>
</feature>
<protein>
    <recommendedName>
        <fullName evidence="9">KASH domain-containing protein</fullName>
    </recommendedName>
</protein>
<keyword evidence="5" id="KW-0175">Coiled coil</keyword>